<accession>A0ABV6UIT7</accession>
<proteinExistence type="predicted"/>
<dbReference type="InterPro" id="IPR006059">
    <property type="entry name" value="SBP"/>
</dbReference>
<organism evidence="1 2">
    <name type="scientific">Streptacidiphilus cavernicola</name>
    <dbReference type="NCBI Taxonomy" id="3342716"/>
    <lineage>
        <taxon>Bacteria</taxon>
        <taxon>Bacillati</taxon>
        <taxon>Actinomycetota</taxon>
        <taxon>Actinomycetes</taxon>
        <taxon>Kitasatosporales</taxon>
        <taxon>Streptomycetaceae</taxon>
        <taxon>Streptacidiphilus</taxon>
    </lineage>
</organism>
<evidence type="ECO:0000313" key="2">
    <source>
        <dbReference type="Proteomes" id="UP001592528"/>
    </source>
</evidence>
<gene>
    <name evidence="1" type="ORF">ACEZDJ_08725</name>
</gene>
<reference evidence="1 2" key="1">
    <citation type="submission" date="2024-09" db="EMBL/GenBank/DDBJ databases">
        <authorList>
            <person name="Lee S.D."/>
        </authorList>
    </citation>
    <scope>NUCLEOTIDE SEQUENCE [LARGE SCALE GENOMIC DNA]</scope>
    <source>
        <strain evidence="1 2">N1-5</strain>
    </source>
</reference>
<dbReference type="PANTHER" id="PTHR43649:SF14">
    <property type="entry name" value="BLR3389 PROTEIN"/>
    <property type="match status" value="1"/>
</dbReference>
<sequence>MRSSASVSRSRTSRNRVVRNRVVVSTLACALVAGVTAGCGSSGGSSASSSGTIHILVYGDTGNTVEKQIVDTFNKTSKVKAVLDTIPGANYQQKLQTIINTPQAPDVFFNWGGGSIAPFVKAGLLMPLDSFIAADPQLKSDFLPSVFNTAVIDGKAYGVPMRGTQPVLLFDNKKVLADAGITPPATWDQLIADVQTLKAKGKTPIALGGGDQWPTLMWFEYLYDRVAGPGLFAKALGGDPSAWASADSQKALGMLKQLVDAGAFGSNFDSVKFTDGGSPALLAKGKAAFELMGSWEYATEKAANPDFTKNELGYSNFPTVSGGTGDPNDVVGNTNNFYSVLKNTKHPDAVAQFLKLMYSDEFVKAQLGIGNLPTTTNTQQFLSTSTDPAYDTFQYNLVKQAPSFQLSWDQAYPPAATTAMHQAVQQFMDGKMDAAAFIKAMQGLPTS</sequence>
<dbReference type="RefSeq" id="WP_051726065.1">
    <property type="nucleotide sequence ID" value="NZ_JBHEZZ010000004.1"/>
</dbReference>
<dbReference type="PANTHER" id="PTHR43649">
    <property type="entry name" value="ARABINOSE-BINDING PROTEIN-RELATED"/>
    <property type="match status" value="1"/>
</dbReference>
<protein>
    <submittedName>
        <fullName evidence="1">ABC transporter substrate-binding protein</fullName>
    </submittedName>
</protein>
<evidence type="ECO:0000313" key="1">
    <source>
        <dbReference type="EMBL" id="MFC1401369.1"/>
    </source>
</evidence>
<keyword evidence="2" id="KW-1185">Reference proteome</keyword>
<dbReference type="InterPro" id="IPR050490">
    <property type="entry name" value="Bact_solute-bd_prot1"/>
</dbReference>
<dbReference type="EMBL" id="JBHEZZ010000004">
    <property type="protein sequence ID" value="MFC1401369.1"/>
    <property type="molecule type" value="Genomic_DNA"/>
</dbReference>
<name>A0ABV6UIT7_9ACTN</name>
<dbReference type="Pfam" id="PF01547">
    <property type="entry name" value="SBP_bac_1"/>
    <property type="match status" value="1"/>
</dbReference>
<dbReference type="SUPFAM" id="SSF53850">
    <property type="entry name" value="Periplasmic binding protein-like II"/>
    <property type="match status" value="1"/>
</dbReference>
<dbReference type="Gene3D" id="3.40.190.10">
    <property type="entry name" value="Periplasmic binding protein-like II"/>
    <property type="match status" value="2"/>
</dbReference>
<dbReference type="Proteomes" id="UP001592528">
    <property type="component" value="Unassembled WGS sequence"/>
</dbReference>
<comment type="caution">
    <text evidence="1">The sequence shown here is derived from an EMBL/GenBank/DDBJ whole genome shotgun (WGS) entry which is preliminary data.</text>
</comment>